<feature type="repeat" description="ANK" evidence="3">
    <location>
        <begin position="406"/>
        <end position="438"/>
    </location>
</feature>
<name>A0ABR3G553_9PEZI</name>
<feature type="repeat" description="ANK" evidence="3">
    <location>
        <begin position="286"/>
        <end position="318"/>
    </location>
</feature>
<feature type="repeat" description="ANK" evidence="3">
    <location>
        <begin position="562"/>
        <end position="594"/>
    </location>
</feature>
<sequence>MNDIPRGTSSGKLINSLLSPRHDHGHTAPAKHQPDVIFGLTISNSRLDDEQSVAVIEFSDTPTWLQSLNRDPCGFPKKTVLGTLWRGLDTSAVDENGRTEFSRAAAVKGTPNLYYAEMLAEFGDTDTNIQDKQGWTALHWACAENIADMVRLCLSVPECDVGIRDKDGFTAFDISLRGGDEVIPTLFYSSMLEMEKTDPQAALLRLLTITSEPAKDKPIFPGAAIFDPILDRNTALVRALIDRGIDLTAINMDGDTALHVAVKAGDVNTVSMLLNAGSDVNAIGNQGATPLHYATDATDKKILELLLNWKASLNVNDSAGETALNVTVNEKWDALLMGVAGLEEETKMERRAAESSKEVVRVPPDGIGLLKGEEMSTFYTAAMDGDHDIMRALLEQGANTDATEWQLDIALHLATAFGHMDIVQTLLDAGANPEATDDWGNTPLHTAALKGHTEVVKVLLDNKAQIEGAKNERSLSYRMGYLGLFKTLRSDTTEKWGERALHIAVKAGQLEVVQELLTRGARVDAVGDSGSTPLHLATQGGHLEIVKILLASGAQIDLVDGLEHSPLYQAVEFGKSEILKVLLAGGAKTEVFSNSGQTALHRAAEHGNSVAGKELLDSGADQEMISKSRWTPLHYAASGGHLDFVQLLLSRGAQKYPKDLTRRTPLALAKKAGHLDLISLLK</sequence>
<keyword evidence="2 3" id="KW-0040">ANK repeat</keyword>
<dbReference type="PRINTS" id="PR01415">
    <property type="entry name" value="ANKYRIN"/>
</dbReference>
<dbReference type="PROSITE" id="PS50088">
    <property type="entry name" value="ANK_REPEAT"/>
    <property type="match status" value="10"/>
</dbReference>
<dbReference type="SUPFAM" id="SSF48403">
    <property type="entry name" value="Ankyrin repeat"/>
    <property type="match status" value="2"/>
</dbReference>
<evidence type="ECO:0000256" key="2">
    <source>
        <dbReference type="ARBA" id="ARBA00023043"/>
    </source>
</evidence>
<dbReference type="EMBL" id="JBBBZM010000340">
    <property type="protein sequence ID" value="KAL0630925.1"/>
    <property type="molecule type" value="Genomic_DNA"/>
</dbReference>
<feature type="repeat" description="ANK" evidence="3">
    <location>
        <begin position="595"/>
        <end position="627"/>
    </location>
</feature>
<feature type="repeat" description="ANK" evidence="3">
    <location>
        <begin position="529"/>
        <end position="561"/>
    </location>
</feature>
<evidence type="ECO:0000256" key="1">
    <source>
        <dbReference type="ARBA" id="ARBA00022737"/>
    </source>
</evidence>
<organism evidence="5 6">
    <name type="scientific">Discina gigas</name>
    <dbReference type="NCBI Taxonomy" id="1032678"/>
    <lineage>
        <taxon>Eukaryota</taxon>
        <taxon>Fungi</taxon>
        <taxon>Dikarya</taxon>
        <taxon>Ascomycota</taxon>
        <taxon>Pezizomycotina</taxon>
        <taxon>Pezizomycetes</taxon>
        <taxon>Pezizales</taxon>
        <taxon>Discinaceae</taxon>
        <taxon>Discina</taxon>
    </lineage>
</organism>
<evidence type="ECO:0000313" key="5">
    <source>
        <dbReference type="EMBL" id="KAL0630925.1"/>
    </source>
</evidence>
<feature type="region of interest" description="Disordered" evidence="4">
    <location>
        <begin position="1"/>
        <end position="32"/>
    </location>
</feature>
<keyword evidence="6" id="KW-1185">Reference proteome</keyword>
<dbReference type="Proteomes" id="UP001447188">
    <property type="component" value="Unassembled WGS sequence"/>
</dbReference>
<dbReference type="InterPro" id="IPR036770">
    <property type="entry name" value="Ankyrin_rpt-contain_sf"/>
</dbReference>
<dbReference type="PROSITE" id="PS50297">
    <property type="entry name" value="ANK_REP_REGION"/>
    <property type="match status" value="9"/>
</dbReference>
<dbReference type="Pfam" id="PF12796">
    <property type="entry name" value="Ank_2"/>
    <property type="match status" value="5"/>
</dbReference>
<dbReference type="InterPro" id="IPR002110">
    <property type="entry name" value="Ankyrin_rpt"/>
</dbReference>
<dbReference type="Gene3D" id="1.25.40.20">
    <property type="entry name" value="Ankyrin repeat-containing domain"/>
    <property type="match status" value="6"/>
</dbReference>
<gene>
    <name evidence="5" type="ORF">Q9L58_010222</name>
</gene>
<keyword evidence="1" id="KW-0677">Repeat</keyword>
<feature type="repeat" description="ANK" evidence="3">
    <location>
        <begin position="439"/>
        <end position="471"/>
    </location>
</feature>
<proteinExistence type="predicted"/>
<feature type="repeat" description="ANK" evidence="3">
    <location>
        <begin position="373"/>
        <end position="405"/>
    </location>
</feature>
<feature type="repeat" description="ANK" evidence="3">
    <location>
        <begin position="253"/>
        <end position="285"/>
    </location>
</feature>
<reference evidence="5 6" key="1">
    <citation type="submission" date="2024-02" db="EMBL/GenBank/DDBJ databases">
        <title>Discinaceae phylogenomics.</title>
        <authorList>
            <person name="Dirks A.C."/>
            <person name="James T.Y."/>
        </authorList>
    </citation>
    <scope>NUCLEOTIDE SEQUENCE [LARGE SCALE GENOMIC DNA]</scope>
    <source>
        <strain evidence="5 6">ACD0624</strain>
    </source>
</reference>
<dbReference type="InterPro" id="IPR051165">
    <property type="entry name" value="Multifunctional_ANK_Repeat"/>
</dbReference>
<comment type="caution">
    <text evidence="5">The sequence shown here is derived from an EMBL/GenBank/DDBJ whole genome shotgun (WGS) entry which is preliminary data.</text>
</comment>
<feature type="compositionally biased region" description="Polar residues" evidence="4">
    <location>
        <begin position="7"/>
        <end position="18"/>
    </location>
</feature>
<dbReference type="SMART" id="SM00248">
    <property type="entry name" value="ANK"/>
    <property type="match status" value="12"/>
</dbReference>
<dbReference type="PANTHER" id="PTHR24123:SF33">
    <property type="entry name" value="PROTEIN HOS4"/>
    <property type="match status" value="1"/>
</dbReference>
<evidence type="ECO:0000256" key="3">
    <source>
        <dbReference type="PROSITE-ProRule" id="PRU00023"/>
    </source>
</evidence>
<evidence type="ECO:0000313" key="6">
    <source>
        <dbReference type="Proteomes" id="UP001447188"/>
    </source>
</evidence>
<evidence type="ECO:0000256" key="4">
    <source>
        <dbReference type="SAM" id="MobiDB-lite"/>
    </source>
</evidence>
<feature type="repeat" description="ANK" evidence="3">
    <location>
        <begin position="628"/>
        <end position="660"/>
    </location>
</feature>
<feature type="repeat" description="ANK" evidence="3">
    <location>
        <begin position="496"/>
        <end position="528"/>
    </location>
</feature>
<protein>
    <submittedName>
        <fullName evidence="5">Uncharacterized protein</fullName>
    </submittedName>
</protein>
<accession>A0ABR3G553</accession>
<dbReference type="PANTHER" id="PTHR24123">
    <property type="entry name" value="ANKYRIN REPEAT-CONTAINING"/>
    <property type="match status" value="1"/>
</dbReference>